<reference evidence="2 3" key="1">
    <citation type="submission" date="2019-05" db="EMBL/GenBank/DDBJ databases">
        <title>The compact genome of Giardia muris reveals important steps in the evolution of intestinal protozoan parasites.</title>
        <authorList>
            <person name="Xu F."/>
            <person name="Jimenez-Gonzalez A."/>
            <person name="Einarsson E."/>
            <person name="Astvaldsson A."/>
            <person name="Peirasmaki D."/>
            <person name="Eckmann L."/>
            <person name="Andersson J.O."/>
            <person name="Svard S.G."/>
            <person name="Jerlstrom-Hultqvist J."/>
        </authorList>
    </citation>
    <scope>NUCLEOTIDE SEQUENCE [LARGE SCALE GENOMIC DNA]</scope>
    <source>
        <strain evidence="2 3">Roberts-Thomson</strain>
    </source>
</reference>
<sequence>MTDLQAGFKFLQVTPNYDMAYMREAPWPIFFYPKGIVSSFTGDACEIAAVPEYATESITDETFFSLVPSGNAALCRDTRQAISEIPLSLRRNIVNMAIPYGDIYGKLYKHERIMDLRVLELNLAYSIFDRLDENVRQLFARPEATDQAVWRVIVIGKYSPTRVVEDYLFKHYPGYKFSPGIVDSTTIATGFRPERTVKFQTNVISGPTLDDFTQMSQLISIVTKHTHNLGAHLLFLVPEMLMFLECPEIFSDLIQYSKLPLFITCVLLAITPGVVAFEGTCVFQTTDMWTPIHGELLQLCSVFFDEVVIVKSVTIRLLAVEQWVVLHKRNRRRSTIDLDSFVKVIKEIIAVQFPVQSQQPDAPCYSTVPFQFVSSIIRPTLLKMFGAEETDTLKYLRAINGELTTVQNAAYLQALLVHATLEPPHDTTLLFRILRKYQNTLVFSGIPTTIEAELPEQGADNIRDAIARLNRCVGKTYSEIDLADLDLVLREAFLSCRGILFPDNCYRDVMLGVYREAVMGIPYEQSILRIIGADGNTRDATVQWTEKNAQYERVLEVKVHQRQRAQQETDNGIVGLAVAREGPTEEPQRKKEPRKRNVLNDLLKRRASR</sequence>
<comment type="caution">
    <text evidence="2">The sequence shown here is derived from an EMBL/GenBank/DDBJ whole genome shotgun (WGS) entry which is preliminary data.</text>
</comment>
<dbReference type="Proteomes" id="UP000315496">
    <property type="component" value="Chromosome 1"/>
</dbReference>
<accession>A0A4Z1T8X2</accession>
<dbReference type="Gene3D" id="3.40.50.12760">
    <property type="match status" value="1"/>
</dbReference>
<evidence type="ECO:0000313" key="2">
    <source>
        <dbReference type="EMBL" id="TNJ29587.1"/>
    </source>
</evidence>
<evidence type="ECO:0000256" key="1">
    <source>
        <dbReference type="SAM" id="MobiDB-lite"/>
    </source>
</evidence>
<evidence type="ECO:0000313" key="3">
    <source>
        <dbReference type="Proteomes" id="UP000315496"/>
    </source>
</evidence>
<organism evidence="2 3">
    <name type="scientific">Giardia muris</name>
    <dbReference type="NCBI Taxonomy" id="5742"/>
    <lineage>
        <taxon>Eukaryota</taxon>
        <taxon>Metamonada</taxon>
        <taxon>Diplomonadida</taxon>
        <taxon>Hexamitidae</taxon>
        <taxon>Giardiinae</taxon>
        <taxon>Giardia</taxon>
    </lineage>
</organism>
<feature type="region of interest" description="Disordered" evidence="1">
    <location>
        <begin position="572"/>
        <end position="609"/>
    </location>
</feature>
<dbReference type="EMBL" id="VDLU01000001">
    <property type="protein sequence ID" value="TNJ29587.1"/>
    <property type="molecule type" value="Genomic_DNA"/>
</dbReference>
<dbReference type="AlphaFoldDB" id="A0A4Z1T8X2"/>
<proteinExistence type="predicted"/>
<name>A0A4Z1T8X2_GIAMU</name>
<keyword evidence="3" id="KW-1185">Reference proteome</keyword>
<dbReference type="OrthoDB" id="10251234at2759"/>
<gene>
    <name evidence="2" type="ORF">GMRT_13976</name>
</gene>
<dbReference type="VEuPathDB" id="GiardiaDB:GMRT_13976"/>
<protein>
    <submittedName>
        <fullName evidence="2">Uncharacterized protein</fullName>
    </submittedName>
</protein>